<gene>
    <name evidence="1" type="ORF">ACFQEU_03785</name>
</gene>
<evidence type="ECO:0008006" key="3">
    <source>
        <dbReference type="Google" id="ProtNLM"/>
    </source>
</evidence>
<organism evidence="1 2">
    <name type="scientific">Halorubrum tibetense</name>
    <dbReference type="NCBI Taxonomy" id="175631"/>
    <lineage>
        <taxon>Archaea</taxon>
        <taxon>Methanobacteriati</taxon>
        <taxon>Methanobacteriota</taxon>
        <taxon>Stenosarchaea group</taxon>
        <taxon>Halobacteria</taxon>
        <taxon>Halobacteriales</taxon>
        <taxon>Haloferacaceae</taxon>
        <taxon>Halorubrum</taxon>
    </lineage>
</organism>
<protein>
    <recommendedName>
        <fullName evidence="3">Restriction endonuclease</fullName>
    </recommendedName>
</protein>
<sequence>MHSDREYAADLAGAIDIDRYATLVGSVGDQLNGRKDRFDKSDLIERCLEVYTDGRLKWVDDEGRDFVDTEYGYDIEFKYETDMLFTPARGNERDPNPRLYNSLGSGNQEALPNPADFYLLGQADAIGLLSYAVFEDEDKRSRLKPDDDAVIGDVYAEDITFVFRPEDVGEFDTVDVNYKERKMAMQMELIESI</sequence>
<dbReference type="Proteomes" id="UP001596442">
    <property type="component" value="Unassembled WGS sequence"/>
</dbReference>
<evidence type="ECO:0000313" key="2">
    <source>
        <dbReference type="Proteomes" id="UP001596442"/>
    </source>
</evidence>
<evidence type="ECO:0000313" key="1">
    <source>
        <dbReference type="EMBL" id="MFC6752591.1"/>
    </source>
</evidence>
<comment type="caution">
    <text evidence="1">The sequence shown here is derived from an EMBL/GenBank/DDBJ whole genome shotgun (WGS) entry which is preliminary data.</text>
</comment>
<keyword evidence="2" id="KW-1185">Reference proteome</keyword>
<dbReference type="AlphaFoldDB" id="A0ABD5S948"/>
<name>A0ABD5S948_9EURY</name>
<accession>A0ABD5S948</accession>
<dbReference type="EMBL" id="JBHSWW010000028">
    <property type="protein sequence ID" value="MFC6752591.1"/>
    <property type="molecule type" value="Genomic_DNA"/>
</dbReference>
<proteinExistence type="predicted"/>
<reference evidence="1 2" key="1">
    <citation type="journal article" date="2019" name="Int. J. Syst. Evol. Microbiol.">
        <title>The Global Catalogue of Microorganisms (GCM) 10K type strain sequencing project: providing services to taxonomists for standard genome sequencing and annotation.</title>
        <authorList>
            <consortium name="The Broad Institute Genomics Platform"/>
            <consortium name="The Broad Institute Genome Sequencing Center for Infectious Disease"/>
            <person name="Wu L."/>
            <person name="Ma J."/>
        </authorList>
    </citation>
    <scope>NUCLEOTIDE SEQUENCE [LARGE SCALE GENOMIC DNA]</scope>
    <source>
        <strain evidence="1 2">CGMCC 1.3239</strain>
    </source>
</reference>
<dbReference type="RefSeq" id="WP_379779429.1">
    <property type="nucleotide sequence ID" value="NZ_JBHSWW010000028.1"/>
</dbReference>